<reference evidence="7" key="1">
    <citation type="submission" date="2022-11" db="UniProtKB">
        <authorList>
            <consortium name="WormBaseParasite"/>
        </authorList>
    </citation>
    <scope>IDENTIFICATION</scope>
</reference>
<dbReference type="Pfam" id="PF04500">
    <property type="entry name" value="FLYWCH"/>
    <property type="match status" value="1"/>
</dbReference>
<evidence type="ECO:0000259" key="5">
    <source>
        <dbReference type="Pfam" id="PF10551"/>
    </source>
</evidence>
<name>A0A914MIH8_MELIC</name>
<dbReference type="AlphaFoldDB" id="A0A914MIH8"/>
<accession>A0A914MIH8</accession>
<feature type="domain" description="FLYWCH-type" evidence="4">
    <location>
        <begin position="29"/>
        <end position="76"/>
    </location>
</feature>
<dbReference type="InterPro" id="IPR007588">
    <property type="entry name" value="Znf_FLYWCH"/>
</dbReference>
<dbReference type="Pfam" id="PF10551">
    <property type="entry name" value="MULE"/>
    <property type="match status" value="1"/>
</dbReference>
<evidence type="ECO:0000256" key="1">
    <source>
        <dbReference type="ARBA" id="ARBA00022723"/>
    </source>
</evidence>
<dbReference type="GO" id="GO:0008270">
    <property type="term" value="F:zinc ion binding"/>
    <property type="evidence" value="ECO:0007669"/>
    <property type="project" value="UniProtKB-KW"/>
</dbReference>
<proteinExistence type="predicted"/>
<protein>
    <submittedName>
        <fullName evidence="7">MULE transposase domain-containing protein</fullName>
    </submittedName>
</protein>
<feature type="domain" description="MULE transposase" evidence="5">
    <location>
        <begin position="101"/>
        <end position="165"/>
    </location>
</feature>
<evidence type="ECO:0000256" key="2">
    <source>
        <dbReference type="ARBA" id="ARBA00022771"/>
    </source>
</evidence>
<evidence type="ECO:0000313" key="6">
    <source>
        <dbReference type="Proteomes" id="UP000887563"/>
    </source>
</evidence>
<evidence type="ECO:0000256" key="3">
    <source>
        <dbReference type="ARBA" id="ARBA00022833"/>
    </source>
</evidence>
<dbReference type="WBParaSite" id="Minc3s01954g27402">
    <property type="protein sequence ID" value="Minc3s01954g27402"/>
    <property type="gene ID" value="Minc3s01954g27402"/>
</dbReference>
<sequence>MDVGSSSDEGQIFSSSSDEMEDLLEFIEVKSKRGSSLLTRDGFEYQFERHSAVDNQVEYWKCPKRPPYCPGRIHVASAWHEGDGNRFKIGWITIHVIVDSCAVPCIFACLPTKHVQGYINVFRAIQNRIQDWAPERVMCDFEQSEISAVRQVFPHATITGCVFHLGNALYKHIQALPGLSARYRNNNNDKNLLRSLQALAFVPINEVYTFMCILMDVLMGPPADEVLELLKYFVLTYIGPSYVVAHPEILPGDDEEATYGDGCDGWLRAWINHEQIAHRDALFPIQLWNLSERLHIGLSRTNNSLEGWHNAWGSLLEQNPLLSKFVKRMIKEFTRWEQIIANYNNAPANGIRGKGLKRKSVYVIQDQNLQQIFAEFAQRANDPIRYLRTVSYHLATQ</sequence>
<dbReference type="InterPro" id="IPR018289">
    <property type="entry name" value="MULE_transposase_dom"/>
</dbReference>
<dbReference type="Proteomes" id="UP000887563">
    <property type="component" value="Unplaced"/>
</dbReference>
<keyword evidence="1" id="KW-0479">Metal-binding</keyword>
<evidence type="ECO:0000313" key="7">
    <source>
        <dbReference type="WBParaSite" id="Minc3s01954g27402"/>
    </source>
</evidence>
<organism evidence="6 7">
    <name type="scientific">Meloidogyne incognita</name>
    <name type="common">Southern root-knot nematode worm</name>
    <name type="synonym">Oxyuris incognita</name>
    <dbReference type="NCBI Taxonomy" id="6306"/>
    <lineage>
        <taxon>Eukaryota</taxon>
        <taxon>Metazoa</taxon>
        <taxon>Ecdysozoa</taxon>
        <taxon>Nematoda</taxon>
        <taxon>Chromadorea</taxon>
        <taxon>Rhabditida</taxon>
        <taxon>Tylenchina</taxon>
        <taxon>Tylenchomorpha</taxon>
        <taxon>Tylenchoidea</taxon>
        <taxon>Meloidogynidae</taxon>
        <taxon>Meloidogyninae</taxon>
        <taxon>Meloidogyne</taxon>
        <taxon>Meloidogyne incognita group</taxon>
    </lineage>
</organism>
<keyword evidence="2" id="KW-0863">Zinc-finger</keyword>
<evidence type="ECO:0000259" key="4">
    <source>
        <dbReference type="Pfam" id="PF04500"/>
    </source>
</evidence>
<dbReference type="Gene3D" id="2.20.25.240">
    <property type="match status" value="1"/>
</dbReference>
<keyword evidence="6" id="KW-1185">Reference proteome</keyword>
<keyword evidence="3" id="KW-0862">Zinc</keyword>